<dbReference type="GO" id="GO:0005634">
    <property type="term" value="C:nucleus"/>
    <property type="evidence" value="ECO:0007669"/>
    <property type="project" value="UniProtKB-SubCell"/>
</dbReference>
<dbReference type="AlphaFoldDB" id="A0AAD3SHC9"/>
<dbReference type="CDD" id="cd00086">
    <property type="entry name" value="homeodomain"/>
    <property type="match status" value="1"/>
</dbReference>
<reference evidence="10" key="1">
    <citation type="submission" date="2023-05" db="EMBL/GenBank/DDBJ databases">
        <title>Nepenthes gracilis genome sequencing.</title>
        <authorList>
            <person name="Fukushima K."/>
        </authorList>
    </citation>
    <scope>NUCLEOTIDE SEQUENCE</scope>
    <source>
        <strain evidence="10">SING2019-196</strain>
    </source>
</reference>
<dbReference type="Pfam" id="PF03790">
    <property type="entry name" value="KNOX1"/>
    <property type="match status" value="1"/>
</dbReference>
<evidence type="ECO:0000256" key="6">
    <source>
        <dbReference type="PROSITE-ProRule" id="PRU00559"/>
    </source>
</evidence>
<dbReference type="InterPro" id="IPR001356">
    <property type="entry name" value="HD"/>
</dbReference>
<dbReference type="Pfam" id="PF03791">
    <property type="entry name" value="KNOX2"/>
    <property type="match status" value="1"/>
</dbReference>
<feature type="region of interest" description="Disordered" evidence="7">
    <location>
        <begin position="299"/>
        <end position="318"/>
    </location>
</feature>
<dbReference type="PROSITE" id="PS51213">
    <property type="entry name" value="ELK"/>
    <property type="match status" value="1"/>
</dbReference>
<proteinExistence type="inferred from homology"/>
<comment type="subcellular location">
    <subcellularLocation>
        <location evidence="1 5">Nucleus</location>
    </subcellularLocation>
</comment>
<dbReference type="InterPro" id="IPR050224">
    <property type="entry name" value="TALE_homeobox"/>
</dbReference>
<evidence type="ECO:0000259" key="8">
    <source>
        <dbReference type="PROSITE" id="PS50071"/>
    </source>
</evidence>
<dbReference type="InterPro" id="IPR009057">
    <property type="entry name" value="Homeodomain-like_sf"/>
</dbReference>
<dbReference type="GO" id="GO:0003677">
    <property type="term" value="F:DNA binding"/>
    <property type="evidence" value="ECO:0007669"/>
    <property type="project" value="UniProtKB-UniRule"/>
</dbReference>
<dbReference type="GO" id="GO:0006355">
    <property type="term" value="P:regulation of DNA-templated transcription"/>
    <property type="evidence" value="ECO:0007669"/>
    <property type="project" value="InterPro"/>
</dbReference>
<organism evidence="10 11">
    <name type="scientific">Nepenthes gracilis</name>
    <name type="common">Slender pitcher plant</name>
    <dbReference type="NCBI Taxonomy" id="150966"/>
    <lineage>
        <taxon>Eukaryota</taxon>
        <taxon>Viridiplantae</taxon>
        <taxon>Streptophyta</taxon>
        <taxon>Embryophyta</taxon>
        <taxon>Tracheophyta</taxon>
        <taxon>Spermatophyta</taxon>
        <taxon>Magnoliopsida</taxon>
        <taxon>eudicotyledons</taxon>
        <taxon>Gunneridae</taxon>
        <taxon>Pentapetalae</taxon>
        <taxon>Caryophyllales</taxon>
        <taxon>Nepenthaceae</taxon>
        <taxon>Nepenthes</taxon>
    </lineage>
</organism>
<comment type="similarity">
    <text evidence="6">Belongs to the TALE/KNOX homeobox family.</text>
</comment>
<dbReference type="SMART" id="SM01255">
    <property type="entry name" value="KNOX1"/>
    <property type="match status" value="1"/>
</dbReference>
<feature type="domain" description="Homeobox" evidence="8">
    <location>
        <begin position="374"/>
        <end position="437"/>
    </location>
</feature>
<dbReference type="InterPro" id="IPR005539">
    <property type="entry name" value="ELK_dom"/>
</dbReference>
<feature type="region of interest" description="Disordered" evidence="7">
    <location>
        <begin position="437"/>
        <end position="463"/>
    </location>
</feature>
<dbReference type="InterPro" id="IPR005540">
    <property type="entry name" value="KNOX1"/>
</dbReference>
<evidence type="ECO:0000256" key="5">
    <source>
        <dbReference type="PROSITE-ProRule" id="PRU00108"/>
    </source>
</evidence>
<dbReference type="SMART" id="SM01256">
    <property type="entry name" value="KNOX2"/>
    <property type="match status" value="1"/>
</dbReference>
<accession>A0AAD3SHC9</accession>
<dbReference type="SUPFAM" id="SSF46689">
    <property type="entry name" value="Homeodomain-like"/>
    <property type="match status" value="1"/>
</dbReference>
<evidence type="ECO:0000313" key="11">
    <source>
        <dbReference type="Proteomes" id="UP001279734"/>
    </source>
</evidence>
<dbReference type="PANTHER" id="PTHR11850">
    <property type="entry name" value="HOMEOBOX PROTEIN TRANSCRIPTION FACTORS"/>
    <property type="match status" value="1"/>
</dbReference>
<evidence type="ECO:0000256" key="2">
    <source>
        <dbReference type="ARBA" id="ARBA00023125"/>
    </source>
</evidence>
<feature type="region of interest" description="Disordered" evidence="7">
    <location>
        <begin position="43"/>
        <end position="65"/>
    </location>
</feature>
<evidence type="ECO:0000313" key="10">
    <source>
        <dbReference type="EMBL" id="GMH10855.1"/>
    </source>
</evidence>
<feature type="compositionally biased region" description="Basic and acidic residues" evidence="7">
    <location>
        <begin position="452"/>
        <end position="463"/>
    </location>
</feature>
<evidence type="ECO:0000256" key="3">
    <source>
        <dbReference type="ARBA" id="ARBA00023155"/>
    </source>
</evidence>
<evidence type="ECO:0008006" key="12">
    <source>
        <dbReference type="Google" id="ProtNLM"/>
    </source>
</evidence>
<dbReference type="Proteomes" id="UP001279734">
    <property type="component" value="Unassembled WGS sequence"/>
</dbReference>
<dbReference type="InterPro" id="IPR005541">
    <property type="entry name" value="KNOX2"/>
</dbReference>
<evidence type="ECO:0000259" key="9">
    <source>
        <dbReference type="PROSITE" id="PS51213"/>
    </source>
</evidence>
<keyword evidence="3 5" id="KW-0371">Homeobox</keyword>
<dbReference type="Pfam" id="PF03789">
    <property type="entry name" value="ELK"/>
    <property type="match status" value="1"/>
</dbReference>
<dbReference type="EMBL" id="BSYO01000010">
    <property type="protein sequence ID" value="GMH10855.1"/>
    <property type="molecule type" value="Genomic_DNA"/>
</dbReference>
<name>A0AAD3SHC9_NEPGR</name>
<dbReference type="Gene3D" id="1.10.10.60">
    <property type="entry name" value="Homeodomain-like"/>
    <property type="match status" value="1"/>
</dbReference>
<feature type="DNA-binding region" description="Homeobox; TALE-type" evidence="5">
    <location>
        <begin position="375"/>
        <end position="438"/>
    </location>
</feature>
<keyword evidence="4 5" id="KW-0539">Nucleus</keyword>
<gene>
    <name evidence="10" type="ORF">Nepgr_012696</name>
</gene>
<evidence type="ECO:0000256" key="7">
    <source>
        <dbReference type="SAM" id="MobiDB-lite"/>
    </source>
</evidence>
<dbReference type="InterPro" id="IPR008422">
    <property type="entry name" value="KN_HD"/>
</dbReference>
<dbReference type="PROSITE" id="PS50071">
    <property type="entry name" value="HOMEOBOX_2"/>
    <property type="match status" value="1"/>
</dbReference>
<evidence type="ECO:0000256" key="4">
    <source>
        <dbReference type="ARBA" id="ARBA00023242"/>
    </source>
</evidence>
<keyword evidence="11" id="KW-1185">Reference proteome</keyword>
<evidence type="ECO:0000256" key="1">
    <source>
        <dbReference type="ARBA" id="ARBA00004123"/>
    </source>
</evidence>
<sequence length="463" mass="52493">MASHNQHRHLSQEQMPFHLFTDQTAPPEFRTILPDYLREQQVEAAQKEDWPRRHHLGTGPNWLSNTILRPQTTTYGTVNVQNNQNSNNITASNNFLNLYSKFDSSAASQQTSNQWLSRTTIDDSVVAPYESLGLSSNNNDSNEINYINNKDNGNNCGSKDELTEDELDVGVDGGGGDGMSVVNWQNTKRKAEILAHPLYGQLLSAHVACLRIATPVDQLPMIHAQLAHSQHVVSKYSKFGNGQTMVGDDEELDQFMTHYVLLLCSFREQLQQHIRVNAIEAIMACWEIEQSFQSLTGVSAGEGTSESVSDDDDYPEDNSDTNLFDGLDGPHSMGFRPPIPIESERSLIGHVRQELMHELKQGYKEKIVDVREEILRKRRAGRLPGDTTSVLKAWWQLHSKWPYPTEEDKETLVQETGLHLKQINNWFINQRKRNWNSNPSTSSVLKRKCKRSNADKSNGDHLM</sequence>
<feature type="compositionally biased region" description="Acidic residues" evidence="7">
    <location>
        <begin position="308"/>
        <end position="318"/>
    </location>
</feature>
<dbReference type="SMART" id="SM00389">
    <property type="entry name" value="HOX"/>
    <property type="match status" value="1"/>
</dbReference>
<protein>
    <recommendedName>
        <fullName evidence="12">Homeobox protein knotted-1-like 3</fullName>
    </recommendedName>
</protein>
<dbReference type="Pfam" id="PF05920">
    <property type="entry name" value="Homeobox_KN"/>
    <property type="match status" value="1"/>
</dbReference>
<comment type="caution">
    <text evidence="10">The sequence shown here is derived from an EMBL/GenBank/DDBJ whole genome shotgun (WGS) entry which is preliminary data.</text>
</comment>
<keyword evidence="2 5" id="KW-0238">DNA-binding</keyword>
<feature type="domain" description="ELK" evidence="9">
    <location>
        <begin position="354"/>
        <end position="374"/>
    </location>
</feature>